<evidence type="ECO:0000256" key="3">
    <source>
        <dbReference type="ARBA" id="ARBA00022989"/>
    </source>
</evidence>
<dbReference type="InterPro" id="IPR017452">
    <property type="entry name" value="GPCR_Rhodpsn_7TM"/>
</dbReference>
<keyword evidence="4 6" id="KW-0472">Membrane</keyword>
<dbReference type="PROSITE" id="PS50262">
    <property type="entry name" value="G_PROTEIN_RECEP_F1_2"/>
    <property type="match status" value="1"/>
</dbReference>
<reference evidence="9" key="1">
    <citation type="submission" date="2021-01" db="EMBL/GenBank/DDBJ databases">
        <authorList>
            <person name="Corre E."/>
            <person name="Pelletier E."/>
            <person name="Niang G."/>
            <person name="Scheremetjew M."/>
            <person name="Finn R."/>
            <person name="Kale V."/>
            <person name="Holt S."/>
            <person name="Cochrane G."/>
            <person name="Meng A."/>
            <person name="Brown T."/>
            <person name="Cohen L."/>
        </authorList>
    </citation>
    <scope>NUCLEOTIDE SEQUENCE</scope>
    <source>
        <strain evidence="9">MM31A-1</strain>
    </source>
</reference>
<keyword evidence="2 6" id="KW-0812">Transmembrane</keyword>
<feature type="transmembrane region" description="Helical" evidence="6">
    <location>
        <begin position="87"/>
        <end position="114"/>
    </location>
</feature>
<keyword evidence="7" id="KW-0732">Signal</keyword>
<comment type="subcellular location">
    <subcellularLocation>
        <location evidence="1">Membrane</location>
        <topology evidence="1">Multi-pass membrane protein</topology>
    </subcellularLocation>
</comment>
<feature type="chain" id="PRO_5030504571" description="G-protein coupled receptors family 1 profile domain-containing protein" evidence="7">
    <location>
        <begin position="48"/>
        <end position="596"/>
    </location>
</feature>
<keyword evidence="3 6" id="KW-1133">Transmembrane helix</keyword>
<gene>
    <name evidence="9" type="ORF">CDEB00056_LOCUS8453</name>
</gene>
<evidence type="ECO:0000313" key="9">
    <source>
        <dbReference type="EMBL" id="CAE0463612.1"/>
    </source>
</evidence>
<protein>
    <recommendedName>
        <fullName evidence="8">G-protein coupled receptors family 1 profile domain-containing protein</fullName>
    </recommendedName>
</protein>
<feature type="compositionally biased region" description="Low complexity" evidence="5">
    <location>
        <begin position="535"/>
        <end position="547"/>
    </location>
</feature>
<evidence type="ECO:0000256" key="4">
    <source>
        <dbReference type="ARBA" id="ARBA00023136"/>
    </source>
</evidence>
<name>A0A7S3V829_9STRA</name>
<evidence type="ECO:0000256" key="1">
    <source>
        <dbReference type="ARBA" id="ARBA00004141"/>
    </source>
</evidence>
<sequence length="596" mass="66213">MKGIFMWYVIFQFINCNNRPMMMNNTIVATARILILLLSVGLQVVNSEDAAVGDGSCSWMEGNSTDAFYHNRRCKAALADERNHIHIFYMTPAASITAVISGSLSAVSSIAILCLIRRSSIGLSSIYHRIIFGLSVAELFASTAAAFGTVPLPKDVIYDFDPGWVHGNQTTCTIQGFFQYAFFPINAFFNFLLAAYYVLAINYKNRDAELKKNKMFIIFIPVTGILLLLIGPVLALLAGSFNPTPFDAWCGINPYPYYCQKKDDDVNNCLTGGNAISSVLVIWYTVEIIVLYILNNLTVIALVYVVIGVYRQERYIKEMYKLMYGNSRLANDNERRLASTKKRQSYTKALSVQCAAYILTRYIGWASSGGLSRKSEYWGLQFYHVSCRPLQGIFNLLIFVGHKAYDNKVMNQSLTVKQAIVDVFRGKDEEKNLISNMSLVFDDHSFYFDGDEEEVPMYDIDDGENKSEDKVTNEKNDNLNDGVDGVADTGLSFADGENKSEDKVTNEKNDNLNDGVDETGLSFADDVGERKMPISSTTSGAGNSGNSRLSNDKSRRSKISNYSELFGSWISRDTGSRLGSLPSVDSGAVSDAGILR</sequence>
<dbReference type="GO" id="GO:0005886">
    <property type="term" value="C:plasma membrane"/>
    <property type="evidence" value="ECO:0007669"/>
    <property type="project" value="TreeGrafter"/>
</dbReference>
<evidence type="ECO:0000256" key="7">
    <source>
        <dbReference type="SAM" id="SignalP"/>
    </source>
</evidence>
<feature type="region of interest" description="Disordered" evidence="5">
    <location>
        <begin position="572"/>
        <end position="596"/>
    </location>
</feature>
<evidence type="ECO:0000259" key="8">
    <source>
        <dbReference type="PROSITE" id="PS50262"/>
    </source>
</evidence>
<dbReference type="SUPFAM" id="SSF81321">
    <property type="entry name" value="Family A G protein-coupled receptor-like"/>
    <property type="match status" value="1"/>
</dbReference>
<evidence type="ECO:0000256" key="5">
    <source>
        <dbReference type="SAM" id="MobiDB-lite"/>
    </source>
</evidence>
<dbReference type="GO" id="GO:0007189">
    <property type="term" value="P:adenylate cyclase-activating G protein-coupled receptor signaling pathway"/>
    <property type="evidence" value="ECO:0007669"/>
    <property type="project" value="TreeGrafter"/>
</dbReference>
<evidence type="ECO:0000256" key="2">
    <source>
        <dbReference type="ARBA" id="ARBA00022692"/>
    </source>
</evidence>
<dbReference type="Gene3D" id="1.20.1070.10">
    <property type="entry name" value="Rhodopsin 7-helix transmembrane proteins"/>
    <property type="match status" value="1"/>
</dbReference>
<feature type="transmembrane region" description="Helical" evidence="6">
    <location>
        <begin position="181"/>
        <end position="203"/>
    </location>
</feature>
<feature type="signal peptide" evidence="7">
    <location>
        <begin position="1"/>
        <end position="47"/>
    </location>
</feature>
<dbReference type="AlphaFoldDB" id="A0A7S3V829"/>
<feature type="compositionally biased region" description="Basic and acidic residues" evidence="5">
    <location>
        <begin position="496"/>
        <end position="511"/>
    </location>
</feature>
<feature type="transmembrane region" description="Helical" evidence="6">
    <location>
        <begin position="215"/>
        <end position="238"/>
    </location>
</feature>
<dbReference type="PANTHER" id="PTHR23112:SF0">
    <property type="entry name" value="TRANSMEMBRANE PROTEIN 116"/>
    <property type="match status" value="1"/>
</dbReference>
<accession>A0A7S3V829</accession>
<dbReference type="PANTHER" id="PTHR23112">
    <property type="entry name" value="G PROTEIN-COUPLED RECEPTOR 157-RELATED"/>
    <property type="match status" value="1"/>
</dbReference>
<dbReference type="EMBL" id="HBIO01010898">
    <property type="protein sequence ID" value="CAE0463612.1"/>
    <property type="molecule type" value="Transcribed_RNA"/>
</dbReference>
<feature type="compositionally biased region" description="Basic and acidic residues" evidence="5">
    <location>
        <begin position="463"/>
        <end position="478"/>
    </location>
</feature>
<proteinExistence type="predicted"/>
<dbReference type="GO" id="GO:0004930">
    <property type="term" value="F:G protein-coupled receptor activity"/>
    <property type="evidence" value="ECO:0007669"/>
    <property type="project" value="TreeGrafter"/>
</dbReference>
<evidence type="ECO:0000256" key="6">
    <source>
        <dbReference type="SAM" id="Phobius"/>
    </source>
</evidence>
<feature type="transmembrane region" description="Helical" evidence="6">
    <location>
        <begin position="126"/>
        <end position="147"/>
    </location>
</feature>
<feature type="region of interest" description="Disordered" evidence="5">
    <location>
        <begin position="457"/>
        <end position="557"/>
    </location>
</feature>
<feature type="transmembrane region" description="Helical" evidence="6">
    <location>
        <begin position="289"/>
        <end position="310"/>
    </location>
</feature>
<organism evidence="9">
    <name type="scientific">Chaetoceros debilis</name>
    <dbReference type="NCBI Taxonomy" id="122233"/>
    <lineage>
        <taxon>Eukaryota</taxon>
        <taxon>Sar</taxon>
        <taxon>Stramenopiles</taxon>
        <taxon>Ochrophyta</taxon>
        <taxon>Bacillariophyta</taxon>
        <taxon>Coscinodiscophyceae</taxon>
        <taxon>Chaetocerotophycidae</taxon>
        <taxon>Chaetocerotales</taxon>
        <taxon>Chaetocerotaceae</taxon>
        <taxon>Chaetoceros</taxon>
    </lineage>
</organism>
<feature type="domain" description="G-protein coupled receptors family 1 profile" evidence="8">
    <location>
        <begin position="107"/>
        <end position="359"/>
    </location>
</feature>